<dbReference type="SUPFAM" id="SSF55781">
    <property type="entry name" value="GAF domain-like"/>
    <property type="match status" value="1"/>
</dbReference>
<evidence type="ECO:0000313" key="5">
    <source>
        <dbReference type="EMBL" id="PSF36017.1"/>
    </source>
</evidence>
<evidence type="ECO:0000259" key="1">
    <source>
        <dbReference type="PROSITE" id="PS50112"/>
    </source>
</evidence>
<dbReference type="RefSeq" id="WP_106457664.1">
    <property type="nucleotide sequence ID" value="NZ_PXOH01000016.1"/>
</dbReference>
<dbReference type="InterPro" id="IPR000700">
    <property type="entry name" value="PAS-assoc_C"/>
</dbReference>
<dbReference type="CDD" id="cd00130">
    <property type="entry name" value="PAS"/>
    <property type="match status" value="1"/>
</dbReference>
<dbReference type="Pfam" id="PF00563">
    <property type="entry name" value="EAL"/>
    <property type="match status" value="1"/>
</dbReference>
<accession>A0A2T1LVY6</accession>
<keyword evidence="6" id="KW-1185">Reference proteome</keyword>
<dbReference type="FunFam" id="3.30.70.270:FF:000001">
    <property type="entry name" value="Diguanylate cyclase domain protein"/>
    <property type="match status" value="1"/>
</dbReference>
<dbReference type="Pfam" id="PF13185">
    <property type="entry name" value="GAF_2"/>
    <property type="match status" value="1"/>
</dbReference>
<dbReference type="Gene3D" id="3.20.20.450">
    <property type="entry name" value="EAL domain"/>
    <property type="match status" value="1"/>
</dbReference>
<name>A0A2T1LVY6_9CHRO</name>
<dbReference type="PROSITE" id="PS50887">
    <property type="entry name" value="GGDEF"/>
    <property type="match status" value="1"/>
</dbReference>
<dbReference type="PROSITE" id="PS50112">
    <property type="entry name" value="PAS"/>
    <property type="match status" value="1"/>
</dbReference>
<dbReference type="InterPro" id="IPR000014">
    <property type="entry name" value="PAS"/>
</dbReference>
<dbReference type="InterPro" id="IPR029787">
    <property type="entry name" value="Nucleotide_cyclase"/>
</dbReference>
<dbReference type="InterPro" id="IPR000160">
    <property type="entry name" value="GGDEF_dom"/>
</dbReference>
<dbReference type="InterPro" id="IPR043128">
    <property type="entry name" value="Rev_trsase/Diguanyl_cyclase"/>
</dbReference>
<evidence type="ECO:0000259" key="2">
    <source>
        <dbReference type="PROSITE" id="PS50113"/>
    </source>
</evidence>
<dbReference type="InterPro" id="IPR001633">
    <property type="entry name" value="EAL_dom"/>
</dbReference>
<dbReference type="Gene3D" id="3.30.450.20">
    <property type="entry name" value="PAS domain"/>
    <property type="match status" value="1"/>
</dbReference>
<dbReference type="PROSITE" id="PS50883">
    <property type="entry name" value="EAL"/>
    <property type="match status" value="1"/>
</dbReference>
<feature type="domain" description="GGDEF" evidence="4">
    <location>
        <begin position="337"/>
        <end position="470"/>
    </location>
</feature>
<gene>
    <name evidence="5" type="ORF">C7H19_14835</name>
</gene>
<reference evidence="5 6" key="2">
    <citation type="submission" date="2018-03" db="EMBL/GenBank/DDBJ databases">
        <authorList>
            <person name="Keele B.F."/>
        </authorList>
    </citation>
    <scope>NUCLEOTIDE SEQUENCE [LARGE SCALE GENOMIC DNA]</scope>
    <source>
        <strain evidence="5 6">CCALA 016</strain>
    </source>
</reference>
<dbReference type="InterPro" id="IPR052155">
    <property type="entry name" value="Biofilm_reg_signaling"/>
</dbReference>
<dbReference type="CDD" id="cd01949">
    <property type="entry name" value="GGDEF"/>
    <property type="match status" value="1"/>
</dbReference>
<dbReference type="Gene3D" id="3.30.450.40">
    <property type="match status" value="1"/>
</dbReference>
<evidence type="ECO:0000259" key="3">
    <source>
        <dbReference type="PROSITE" id="PS50883"/>
    </source>
</evidence>
<protein>
    <submittedName>
        <fullName evidence="5">Response regulator receiver protein</fullName>
    </submittedName>
</protein>
<dbReference type="Pfam" id="PF13426">
    <property type="entry name" value="PAS_9"/>
    <property type="match status" value="1"/>
</dbReference>
<dbReference type="Pfam" id="PF00990">
    <property type="entry name" value="GGDEF"/>
    <property type="match status" value="1"/>
</dbReference>
<dbReference type="InterPro" id="IPR003018">
    <property type="entry name" value="GAF"/>
</dbReference>
<feature type="domain" description="PAC" evidence="2">
    <location>
        <begin position="252"/>
        <end position="304"/>
    </location>
</feature>
<reference evidence="5 6" key="1">
    <citation type="submission" date="2018-03" db="EMBL/GenBank/DDBJ databases">
        <title>The ancient ancestry and fast evolution of plastids.</title>
        <authorList>
            <person name="Moore K.R."/>
            <person name="Magnabosco C."/>
            <person name="Momper L."/>
            <person name="Gold D.A."/>
            <person name="Bosak T."/>
            <person name="Fournier G.P."/>
        </authorList>
    </citation>
    <scope>NUCLEOTIDE SEQUENCE [LARGE SCALE GENOMIC DNA]</scope>
    <source>
        <strain evidence="5 6">CCALA 016</strain>
    </source>
</reference>
<dbReference type="SMART" id="SM00267">
    <property type="entry name" value="GGDEF"/>
    <property type="match status" value="1"/>
</dbReference>
<dbReference type="NCBIfam" id="TIGR00254">
    <property type="entry name" value="GGDEF"/>
    <property type="match status" value="1"/>
</dbReference>
<dbReference type="SUPFAM" id="SSF141868">
    <property type="entry name" value="EAL domain-like"/>
    <property type="match status" value="1"/>
</dbReference>
<dbReference type="SMART" id="SM00052">
    <property type="entry name" value="EAL"/>
    <property type="match status" value="1"/>
</dbReference>
<dbReference type="PANTHER" id="PTHR44757">
    <property type="entry name" value="DIGUANYLATE CYCLASE DGCP"/>
    <property type="match status" value="1"/>
</dbReference>
<dbReference type="SUPFAM" id="SSF55785">
    <property type="entry name" value="PYP-like sensor domain (PAS domain)"/>
    <property type="match status" value="1"/>
</dbReference>
<dbReference type="PANTHER" id="PTHR44757:SF2">
    <property type="entry name" value="BIOFILM ARCHITECTURE MAINTENANCE PROTEIN MBAA"/>
    <property type="match status" value="1"/>
</dbReference>
<dbReference type="InterPro" id="IPR035919">
    <property type="entry name" value="EAL_sf"/>
</dbReference>
<dbReference type="AlphaFoldDB" id="A0A2T1LVY6"/>
<dbReference type="PROSITE" id="PS50113">
    <property type="entry name" value="PAC"/>
    <property type="match status" value="1"/>
</dbReference>
<dbReference type="EMBL" id="PXOH01000016">
    <property type="protein sequence ID" value="PSF36017.1"/>
    <property type="molecule type" value="Genomic_DNA"/>
</dbReference>
<feature type="domain" description="PAS" evidence="1">
    <location>
        <begin position="175"/>
        <end position="217"/>
    </location>
</feature>
<proteinExistence type="predicted"/>
<dbReference type="SMART" id="SM00065">
    <property type="entry name" value="GAF"/>
    <property type="match status" value="1"/>
</dbReference>
<evidence type="ECO:0000313" key="6">
    <source>
        <dbReference type="Proteomes" id="UP000239001"/>
    </source>
</evidence>
<organism evidence="5 6">
    <name type="scientific">Aphanothece hegewaldii CCALA 016</name>
    <dbReference type="NCBI Taxonomy" id="2107694"/>
    <lineage>
        <taxon>Bacteria</taxon>
        <taxon>Bacillati</taxon>
        <taxon>Cyanobacteriota</taxon>
        <taxon>Cyanophyceae</taxon>
        <taxon>Oscillatoriophycideae</taxon>
        <taxon>Chroococcales</taxon>
        <taxon>Aphanothecaceae</taxon>
        <taxon>Aphanothece</taxon>
    </lineage>
</organism>
<dbReference type="Gene3D" id="3.30.70.270">
    <property type="match status" value="1"/>
</dbReference>
<dbReference type="SUPFAM" id="SSF55073">
    <property type="entry name" value="Nucleotide cyclase"/>
    <property type="match status" value="1"/>
</dbReference>
<dbReference type="CDD" id="cd01948">
    <property type="entry name" value="EAL"/>
    <property type="match status" value="1"/>
</dbReference>
<feature type="domain" description="EAL" evidence="3">
    <location>
        <begin position="479"/>
        <end position="735"/>
    </location>
</feature>
<dbReference type="Proteomes" id="UP000239001">
    <property type="component" value="Unassembled WGS sequence"/>
</dbReference>
<dbReference type="InterPro" id="IPR035965">
    <property type="entry name" value="PAS-like_dom_sf"/>
</dbReference>
<sequence length="745" mass="84415">MFSQPNQQLRMLHEISLIALTSESLATIAQRIVEKICAATEFPIGAIELYNRSRQVMVFLGVKGIPSPTNGEFLEIPVEQTLSGKVAATGQSLVKHYKKDETKTCQTNSTLNQMSISTFICQPMIVNQQVIGVLSLAHPEIINTDDLFLEGISILANFVASLVERRRAEAALVESEERFRQAFMYAPFPVMIYAEDGQVLQINNAWLELTGYSSSEISTLTDWHSKAFGITQVIENYLEQNYHQKLSNGKINQKETTIRIKNGELRLWHISSTSFGKLSDGRHLFISMANDVTERKHAEARLRHDALHDGLTGLPNRLLLMDRLEQAIERSRQKKNYHLALLFIDLDRFKVVNDSLGHIVGDRLLIAIASKLEECVRTNDTVARLGGDEFIILLDNINTEQVAIKVAQRINQELKTPFLVEGWEVFTTASIGIAFNSSFEQCPADLLRNADLAMYEAKAQGKSCYAIFKPMMHEQVHTLLELETNLRLALERQEFLVHYQPIVSLTNEHLVGFEALVRWQHPQKGLIPPSSFIPIAEETGLIIPIGQWILYESCRQLSVWQKRYPQAASLKISVNLSSRQLQQIDLVEQIDLILKKTGLKGENLKLEITESILMNNTVIIKNIFDQLIKRKIQVSIDDFGTGYSSLSYLHHLPVNSLKIDRSFVNRMTQDDENLKIVETIITLAHHLQIDVTAEGIETHEQLFKLQVLGCELGQGYLFSKPLAHKAIEALFKLTELKLKSEQKVM</sequence>
<evidence type="ECO:0000259" key="4">
    <source>
        <dbReference type="PROSITE" id="PS50887"/>
    </source>
</evidence>
<dbReference type="InterPro" id="IPR029016">
    <property type="entry name" value="GAF-like_dom_sf"/>
</dbReference>
<dbReference type="NCBIfam" id="TIGR00229">
    <property type="entry name" value="sensory_box"/>
    <property type="match status" value="1"/>
</dbReference>
<dbReference type="OrthoDB" id="415447at2"/>
<dbReference type="FunFam" id="3.20.20.450:FF:000001">
    <property type="entry name" value="Cyclic di-GMP phosphodiesterase yahA"/>
    <property type="match status" value="1"/>
</dbReference>
<comment type="caution">
    <text evidence="5">The sequence shown here is derived from an EMBL/GenBank/DDBJ whole genome shotgun (WGS) entry which is preliminary data.</text>
</comment>